<dbReference type="InterPro" id="IPR017938">
    <property type="entry name" value="Riboflavin_synthase-like_b-brl"/>
</dbReference>
<organism evidence="3 4">
    <name type="scientific">Citricoccus parietis</name>
    <dbReference type="NCBI Taxonomy" id="592307"/>
    <lineage>
        <taxon>Bacteria</taxon>
        <taxon>Bacillati</taxon>
        <taxon>Actinomycetota</taxon>
        <taxon>Actinomycetes</taxon>
        <taxon>Micrococcales</taxon>
        <taxon>Micrococcaceae</taxon>
        <taxon>Citricoccus</taxon>
    </lineage>
</organism>
<proteinExistence type="predicted"/>
<reference evidence="3 4" key="1">
    <citation type="submission" date="2024-09" db="EMBL/GenBank/DDBJ databases">
        <authorList>
            <person name="Sun Q."/>
            <person name="Mori K."/>
        </authorList>
    </citation>
    <scope>NUCLEOTIDE SEQUENCE [LARGE SCALE GENOMIC DNA]</scope>
    <source>
        <strain evidence="3 4">CCM 7609</strain>
    </source>
</reference>
<dbReference type="EMBL" id="JBHLWH010000039">
    <property type="protein sequence ID" value="MFC0249585.1"/>
    <property type="molecule type" value="Genomic_DNA"/>
</dbReference>
<dbReference type="InterPro" id="IPR013113">
    <property type="entry name" value="SIP_FAD-bd"/>
</dbReference>
<protein>
    <submittedName>
        <fullName evidence="3">Siderophore-interacting protein</fullName>
    </submittedName>
</protein>
<dbReference type="RefSeq" id="WP_378042668.1">
    <property type="nucleotide sequence ID" value="NZ_JBHLWH010000039.1"/>
</dbReference>
<accession>A0ABV6F7T6</accession>
<dbReference type="CDD" id="cd06193">
    <property type="entry name" value="siderophore_interacting"/>
    <property type="match status" value="1"/>
</dbReference>
<dbReference type="Pfam" id="PF08021">
    <property type="entry name" value="FAD_binding_9"/>
    <property type="match status" value="1"/>
</dbReference>
<feature type="region of interest" description="Disordered" evidence="1">
    <location>
        <begin position="92"/>
        <end position="166"/>
    </location>
</feature>
<dbReference type="InterPro" id="IPR017927">
    <property type="entry name" value="FAD-bd_FR_type"/>
</dbReference>
<feature type="region of interest" description="Disordered" evidence="1">
    <location>
        <begin position="1"/>
        <end position="58"/>
    </location>
</feature>
<name>A0ABV6F7T6_9MICC</name>
<keyword evidence="4" id="KW-1185">Reference proteome</keyword>
<dbReference type="PANTHER" id="PTHR30157:SF0">
    <property type="entry name" value="NADPH-DEPENDENT FERRIC-CHELATE REDUCTASE"/>
    <property type="match status" value="1"/>
</dbReference>
<comment type="caution">
    <text evidence="3">The sequence shown here is derived from an EMBL/GenBank/DDBJ whole genome shotgun (WGS) entry which is preliminary data.</text>
</comment>
<evidence type="ECO:0000256" key="1">
    <source>
        <dbReference type="SAM" id="MobiDB-lite"/>
    </source>
</evidence>
<feature type="compositionally biased region" description="Basic and acidic residues" evidence="1">
    <location>
        <begin position="101"/>
        <end position="110"/>
    </location>
</feature>
<sequence>MGSTDENVPTAGHPTAESPETASAAAGNPAAPNAAAGPTAGIGRPAGGSPEPDAEEAYERYRAARERYAVAKYEYKAAQYALKAARLREQVAAGGTVGKSGKRDKYGKDDHHHRRRHRHGGRQERSDHGQHGQYGHADGDDRDGVVGRGALGPVETRDSSDRRKGKQVVLDVVSTERLGEHFQRLTLGGRGFADFRDNHFTDKYVKILIVDPALGLTPPYDVQALRKSLPKHQRPVRRTYTVHSVDTEAGTVVIDFVLHGDSGVAGPWAAAAQVGDAVAFAGPGGKYAPDLTADAHLLVGDESALPAISAALAALPDGAAGQAFIEVGGPADEWELTVPSGVGVTWLHRGGEYRLGRSQLAATVEGIGRSEWPAGRVHAFVHGEKSMVKRLRRHLTEERGVDRRMLSLSSYWTYGKADD</sequence>
<dbReference type="PANTHER" id="PTHR30157">
    <property type="entry name" value="FERRIC REDUCTASE, NADPH-DEPENDENT"/>
    <property type="match status" value="1"/>
</dbReference>
<gene>
    <name evidence="3" type="ORF">ACFFIO_13850</name>
</gene>
<dbReference type="Pfam" id="PF04954">
    <property type="entry name" value="SIP"/>
    <property type="match status" value="1"/>
</dbReference>
<evidence type="ECO:0000313" key="3">
    <source>
        <dbReference type="EMBL" id="MFC0249585.1"/>
    </source>
</evidence>
<evidence type="ECO:0000313" key="4">
    <source>
        <dbReference type="Proteomes" id="UP001589766"/>
    </source>
</evidence>
<dbReference type="Gene3D" id="3.40.50.80">
    <property type="entry name" value="Nucleotide-binding domain of ferredoxin-NADP reductase (FNR) module"/>
    <property type="match status" value="1"/>
</dbReference>
<feature type="compositionally biased region" description="Basic residues" evidence="1">
    <location>
        <begin position="111"/>
        <end position="120"/>
    </location>
</feature>
<feature type="compositionally biased region" description="Low complexity" evidence="1">
    <location>
        <begin position="14"/>
        <end position="41"/>
    </location>
</feature>
<dbReference type="InterPro" id="IPR007037">
    <property type="entry name" value="SIP_rossman_dom"/>
</dbReference>
<dbReference type="InterPro" id="IPR039374">
    <property type="entry name" value="SIP_fam"/>
</dbReference>
<evidence type="ECO:0000259" key="2">
    <source>
        <dbReference type="PROSITE" id="PS51384"/>
    </source>
</evidence>
<dbReference type="InterPro" id="IPR039261">
    <property type="entry name" value="FNR_nucleotide-bd"/>
</dbReference>
<feature type="domain" description="FAD-binding FR-type" evidence="2">
    <location>
        <begin position="165"/>
        <end position="290"/>
    </location>
</feature>
<dbReference type="PROSITE" id="PS51384">
    <property type="entry name" value="FAD_FR"/>
    <property type="match status" value="1"/>
</dbReference>
<dbReference type="Gene3D" id="2.40.30.10">
    <property type="entry name" value="Translation factors"/>
    <property type="match status" value="1"/>
</dbReference>
<dbReference type="Proteomes" id="UP001589766">
    <property type="component" value="Unassembled WGS sequence"/>
</dbReference>
<dbReference type="SUPFAM" id="SSF63380">
    <property type="entry name" value="Riboflavin synthase domain-like"/>
    <property type="match status" value="1"/>
</dbReference>
<feature type="compositionally biased region" description="Basic and acidic residues" evidence="1">
    <location>
        <begin position="121"/>
        <end position="130"/>
    </location>
</feature>